<dbReference type="Proteomes" id="UP000325598">
    <property type="component" value="Unassembled WGS sequence"/>
</dbReference>
<gene>
    <name evidence="2" type="ORF">San01_61350</name>
</gene>
<keyword evidence="1" id="KW-0812">Transmembrane</keyword>
<sequence length="49" mass="5300">MLSIALVVVSSLWITEDMALWARILCGAGAVGGALGVLYFGWRYLRSRG</sequence>
<name>A0A5J4LHI0_9ACTN</name>
<protein>
    <recommendedName>
        <fullName evidence="4">DUF2530 domain-containing protein</fullName>
    </recommendedName>
</protein>
<feature type="transmembrane region" description="Helical" evidence="1">
    <location>
        <begin position="20"/>
        <end position="42"/>
    </location>
</feature>
<organism evidence="2 3">
    <name type="scientific">Streptomyces angustmyceticus</name>
    <dbReference type="NCBI Taxonomy" id="285578"/>
    <lineage>
        <taxon>Bacteria</taxon>
        <taxon>Bacillati</taxon>
        <taxon>Actinomycetota</taxon>
        <taxon>Actinomycetes</taxon>
        <taxon>Kitasatosporales</taxon>
        <taxon>Streptomycetaceae</taxon>
        <taxon>Streptomyces</taxon>
    </lineage>
</organism>
<keyword evidence="1" id="KW-1133">Transmembrane helix</keyword>
<evidence type="ECO:0000313" key="3">
    <source>
        <dbReference type="Proteomes" id="UP000325598"/>
    </source>
</evidence>
<comment type="caution">
    <text evidence="2">The sequence shown here is derived from an EMBL/GenBank/DDBJ whole genome shotgun (WGS) entry which is preliminary data.</text>
</comment>
<evidence type="ECO:0000313" key="2">
    <source>
        <dbReference type="EMBL" id="GES33647.1"/>
    </source>
</evidence>
<evidence type="ECO:0008006" key="4">
    <source>
        <dbReference type="Google" id="ProtNLM"/>
    </source>
</evidence>
<keyword evidence="3" id="KW-1185">Reference proteome</keyword>
<evidence type="ECO:0000256" key="1">
    <source>
        <dbReference type="SAM" id="Phobius"/>
    </source>
</evidence>
<accession>A0A5J4LHI0</accession>
<dbReference type="EMBL" id="BLAG01000020">
    <property type="protein sequence ID" value="GES33647.1"/>
    <property type="molecule type" value="Genomic_DNA"/>
</dbReference>
<proteinExistence type="predicted"/>
<reference evidence="2 3" key="1">
    <citation type="submission" date="2019-10" db="EMBL/GenBank/DDBJ databases">
        <title>Whole genome shotgun sequence of Streptomyces angustmyceticus NBRC 3934.</title>
        <authorList>
            <person name="Hosoyama A."/>
            <person name="Ichikawa N."/>
            <person name="Kimura A."/>
            <person name="Kitahashi Y."/>
            <person name="Komaki H."/>
            <person name="Uohara A."/>
        </authorList>
    </citation>
    <scope>NUCLEOTIDE SEQUENCE [LARGE SCALE GENOMIC DNA]</scope>
    <source>
        <strain evidence="2 3">NBRC 3934</strain>
    </source>
</reference>
<dbReference type="AlphaFoldDB" id="A0A5J4LHI0"/>
<keyword evidence="1" id="KW-0472">Membrane</keyword>